<evidence type="ECO:0000313" key="7">
    <source>
        <dbReference type="EMBL" id="SHH09726.1"/>
    </source>
</evidence>
<dbReference type="STRING" id="658167.SAMN04488135_102174"/>
<keyword evidence="8" id="KW-1185">Reference proteome</keyword>
<evidence type="ECO:0000256" key="5">
    <source>
        <dbReference type="ARBA" id="ARBA00023136"/>
    </source>
</evidence>
<dbReference type="GO" id="GO:0005886">
    <property type="term" value="C:plasma membrane"/>
    <property type="evidence" value="ECO:0007669"/>
    <property type="project" value="UniProtKB-SubCell"/>
</dbReference>
<dbReference type="RefSeq" id="WP_073101821.1">
    <property type="nucleotide sequence ID" value="NZ_FQXE01000002.1"/>
</dbReference>
<dbReference type="PANTHER" id="PTHR30482">
    <property type="entry name" value="HIGH-AFFINITY BRANCHED-CHAIN AMINO ACID TRANSPORT SYSTEM PERMEASE"/>
    <property type="match status" value="1"/>
</dbReference>
<dbReference type="GO" id="GO:0015658">
    <property type="term" value="F:branched-chain amino acid transmembrane transporter activity"/>
    <property type="evidence" value="ECO:0007669"/>
    <property type="project" value="InterPro"/>
</dbReference>
<protein>
    <submittedName>
        <fullName evidence="7">ABC-type branched-chain amino acid transport system, permease component</fullName>
    </submittedName>
</protein>
<accession>A0A1M5Q748</accession>
<feature type="transmembrane region" description="Helical" evidence="6">
    <location>
        <begin position="284"/>
        <end position="305"/>
    </location>
</feature>
<feature type="transmembrane region" description="Helical" evidence="6">
    <location>
        <begin position="58"/>
        <end position="75"/>
    </location>
</feature>
<feature type="transmembrane region" description="Helical" evidence="6">
    <location>
        <begin position="210"/>
        <end position="232"/>
    </location>
</feature>
<feature type="transmembrane region" description="Helical" evidence="6">
    <location>
        <begin position="157"/>
        <end position="174"/>
    </location>
</feature>
<reference evidence="7 8" key="1">
    <citation type="submission" date="2016-11" db="EMBL/GenBank/DDBJ databases">
        <authorList>
            <person name="Jaros S."/>
            <person name="Januszkiewicz K."/>
            <person name="Wedrychowicz H."/>
        </authorList>
    </citation>
    <scope>NUCLEOTIDE SEQUENCE [LARGE SCALE GENOMIC DNA]</scope>
    <source>
        <strain evidence="7 8">CGMCC 1.10190</strain>
    </source>
</reference>
<organism evidence="7 8">
    <name type="scientific">Pollutimonas bauzanensis</name>
    <dbReference type="NCBI Taxonomy" id="658167"/>
    <lineage>
        <taxon>Bacteria</taxon>
        <taxon>Pseudomonadati</taxon>
        <taxon>Pseudomonadota</taxon>
        <taxon>Betaproteobacteria</taxon>
        <taxon>Burkholderiales</taxon>
        <taxon>Alcaligenaceae</taxon>
        <taxon>Pollutimonas</taxon>
    </lineage>
</organism>
<evidence type="ECO:0000256" key="3">
    <source>
        <dbReference type="ARBA" id="ARBA00022692"/>
    </source>
</evidence>
<sequence>MRHSAFILGLGCACAAILAMAWIWPWTRMPVITFLSYGMAALGLSVLMRAGQVSFGHAMYALISGYGAAYTVRAFPGADALAALAAGVLSAVIAGAVVAAFVSRYRGIFFGMLNLGISMVFYSLAGKLYTWTGGTDGLRFDRPRLFGMALDRSGFEWGMMLLALVLAMLCGWAVQRYFRSSAGQIAVAIRSNETRLEYIGLSARAALMEAYVLSSALVGIGGALLALAQGLMTPEGGYWLRSGEYVFIAILGGADHAIGAFLGAAAFELILLVGAAYFTNIWQIVLGVTLLIVIFFAPSGLVGRFRQSRLDKGMEGGKS</sequence>
<dbReference type="AlphaFoldDB" id="A0A1M5Q748"/>
<feature type="transmembrane region" description="Helical" evidence="6">
    <location>
        <begin position="261"/>
        <end position="278"/>
    </location>
</feature>
<evidence type="ECO:0000256" key="1">
    <source>
        <dbReference type="ARBA" id="ARBA00004651"/>
    </source>
</evidence>
<evidence type="ECO:0000256" key="2">
    <source>
        <dbReference type="ARBA" id="ARBA00022475"/>
    </source>
</evidence>
<dbReference type="Pfam" id="PF02653">
    <property type="entry name" value="BPD_transp_2"/>
    <property type="match status" value="1"/>
</dbReference>
<keyword evidence="2" id="KW-1003">Cell membrane</keyword>
<dbReference type="CDD" id="cd06581">
    <property type="entry name" value="TM_PBP1_LivM_like"/>
    <property type="match status" value="1"/>
</dbReference>
<proteinExistence type="predicted"/>
<gene>
    <name evidence="7" type="ORF">SAMN04488135_102174</name>
</gene>
<evidence type="ECO:0000256" key="6">
    <source>
        <dbReference type="SAM" id="Phobius"/>
    </source>
</evidence>
<keyword evidence="3 6" id="KW-0812">Transmembrane</keyword>
<feature type="transmembrane region" description="Helical" evidence="6">
    <location>
        <begin position="31"/>
        <end position="51"/>
    </location>
</feature>
<feature type="transmembrane region" description="Helical" evidence="6">
    <location>
        <begin position="81"/>
        <end position="101"/>
    </location>
</feature>
<evidence type="ECO:0000313" key="8">
    <source>
        <dbReference type="Proteomes" id="UP000184226"/>
    </source>
</evidence>
<dbReference type="EMBL" id="FQXE01000002">
    <property type="protein sequence ID" value="SHH09726.1"/>
    <property type="molecule type" value="Genomic_DNA"/>
</dbReference>
<name>A0A1M5Q748_9BURK</name>
<evidence type="ECO:0000256" key="4">
    <source>
        <dbReference type="ARBA" id="ARBA00022989"/>
    </source>
</evidence>
<dbReference type="Proteomes" id="UP000184226">
    <property type="component" value="Unassembled WGS sequence"/>
</dbReference>
<keyword evidence="5 6" id="KW-0472">Membrane</keyword>
<dbReference type="InterPro" id="IPR043428">
    <property type="entry name" value="LivM-like"/>
</dbReference>
<dbReference type="InterPro" id="IPR001851">
    <property type="entry name" value="ABC_transp_permease"/>
</dbReference>
<comment type="subcellular location">
    <subcellularLocation>
        <location evidence="1">Cell membrane</location>
        <topology evidence="1">Multi-pass membrane protein</topology>
    </subcellularLocation>
</comment>
<dbReference type="OrthoDB" id="9804361at2"/>
<feature type="transmembrane region" description="Helical" evidence="6">
    <location>
        <begin position="108"/>
        <end position="125"/>
    </location>
</feature>
<keyword evidence="4 6" id="KW-1133">Transmembrane helix</keyword>
<dbReference type="PANTHER" id="PTHR30482:SF17">
    <property type="entry name" value="ABC TRANSPORTER ATP-BINDING PROTEIN"/>
    <property type="match status" value="1"/>
</dbReference>